<accession>A0ACA9SGV8</accession>
<feature type="non-terminal residue" evidence="1">
    <location>
        <position position="1"/>
    </location>
</feature>
<reference evidence="1" key="1">
    <citation type="submission" date="2021-06" db="EMBL/GenBank/DDBJ databases">
        <authorList>
            <person name="Kallberg Y."/>
            <person name="Tangrot J."/>
            <person name="Rosling A."/>
        </authorList>
    </citation>
    <scope>NUCLEOTIDE SEQUENCE</scope>
    <source>
        <strain evidence="1">MA461A</strain>
    </source>
</reference>
<sequence length="61" mass="7077">ELRLEVVNVTPEAYKNIMEKCWDSGPSKRPDSLQLIELIEECGIFKSTSLYCYFKIYITNG</sequence>
<evidence type="ECO:0000313" key="2">
    <source>
        <dbReference type="Proteomes" id="UP000789920"/>
    </source>
</evidence>
<comment type="caution">
    <text evidence="1">The sequence shown here is derived from an EMBL/GenBank/DDBJ whole genome shotgun (WGS) entry which is preliminary data.</text>
</comment>
<dbReference type="Proteomes" id="UP000789920">
    <property type="component" value="Unassembled WGS sequence"/>
</dbReference>
<evidence type="ECO:0000313" key="1">
    <source>
        <dbReference type="EMBL" id="CAG8839143.1"/>
    </source>
</evidence>
<organism evidence="1 2">
    <name type="scientific">Racocetra persica</name>
    <dbReference type="NCBI Taxonomy" id="160502"/>
    <lineage>
        <taxon>Eukaryota</taxon>
        <taxon>Fungi</taxon>
        <taxon>Fungi incertae sedis</taxon>
        <taxon>Mucoromycota</taxon>
        <taxon>Glomeromycotina</taxon>
        <taxon>Glomeromycetes</taxon>
        <taxon>Diversisporales</taxon>
        <taxon>Gigasporaceae</taxon>
        <taxon>Racocetra</taxon>
    </lineage>
</organism>
<gene>
    <name evidence="1" type="ORF">RPERSI_LOCUS30935</name>
</gene>
<protein>
    <submittedName>
        <fullName evidence="1">1429_t:CDS:1</fullName>
    </submittedName>
</protein>
<name>A0ACA9SGV8_9GLOM</name>
<keyword evidence="2" id="KW-1185">Reference proteome</keyword>
<proteinExistence type="predicted"/>
<dbReference type="EMBL" id="CAJVQC010122727">
    <property type="protein sequence ID" value="CAG8839143.1"/>
    <property type="molecule type" value="Genomic_DNA"/>
</dbReference>
<feature type="non-terminal residue" evidence="1">
    <location>
        <position position="61"/>
    </location>
</feature>